<evidence type="ECO:0000259" key="2">
    <source>
        <dbReference type="PROSITE" id="PS51662"/>
    </source>
</evidence>
<keyword evidence="1" id="KW-0732">Signal</keyword>
<sequence>MCYKKSVAVVVAVAGVVAGFTACNNRQHKTIPAPAADAVKPVAVTPVTQYDSDDLAIWINKADSSKSLIIGTDKNTDGALYVYNLDGEIVKKINGLKRPNNVDIAYGLLLNNQPVDIAVTTERETNKLRIYRLPDMEPVDNGGLEVFAGEKERGPMGISLYTRPSDKTIFAIVSRKSGPAQGYLWQYQLTGNGKGQVTGTVVRKFGAYSGKKEIESVAVDNELGYVYYSDEQTGVRRYYADPARGDQELALFGSGDFKADNEGISIYKTGDSTGYILVSDQEANSFNIYRREAAQPVLLAKIPVSAINSDGSDVVNANLGPKYPQGIFVVMSTDKTFHFYDWRDMAARIK</sequence>
<proteinExistence type="predicted"/>
<dbReference type="PROSITE" id="PS51257">
    <property type="entry name" value="PROKAR_LIPOPROTEIN"/>
    <property type="match status" value="1"/>
</dbReference>
<dbReference type="AlphaFoldDB" id="A0A1T4LHS3"/>
<dbReference type="GO" id="GO:0016158">
    <property type="term" value="F:inositol hexakisphosphate 3-phosphatase activity"/>
    <property type="evidence" value="ECO:0007669"/>
    <property type="project" value="InterPro"/>
</dbReference>
<accession>A0A1T4LHS3</accession>
<evidence type="ECO:0000313" key="4">
    <source>
        <dbReference type="Proteomes" id="UP000190367"/>
    </source>
</evidence>
<dbReference type="RefSeq" id="WP_078667304.1">
    <property type="nucleotide sequence ID" value="NZ_FUWZ01000001.1"/>
</dbReference>
<dbReference type="Gene3D" id="2.120.10.30">
    <property type="entry name" value="TolB, C-terminal domain"/>
    <property type="match status" value="1"/>
</dbReference>
<dbReference type="InterPro" id="IPR003431">
    <property type="entry name" value="B-propeller_Phytase"/>
</dbReference>
<feature type="chain" id="PRO_5012391304" evidence="1">
    <location>
        <begin position="23"/>
        <end position="350"/>
    </location>
</feature>
<feature type="domain" description="BPP" evidence="2">
    <location>
        <begin position="29"/>
        <end position="349"/>
    </location>
</feature>
<evidence type="ECO:0000256" key="1">
    <source>
        <dbReference type="SAM" id="SignalP"/>
    </source>
</evidence>
<name>A0A1T4LHS3_9BACT</name>
<gene>
    <name evidence="3" type="ORF">SAMN04488128_101639</name>
</gene>
<dbReference type="SUPFAM" id="SSF50956">
    <property type="entry name" value="Thermostable phytase (3-phytase)"/>
    <property type="match status" value="1"/>
</dbReference>
<dbReference type="InterPro" id="IPR011042">
    <property type="entry name" value="6-blade_b-propeller_TolB-like"/>
</dbReference>
<dbReference type="PROSITE" id="PS51662">
    <property type="entry name" value="BP_PHYTASE"/>
    <property type="match status" value="1"/>
</dbReference>
<feature type="signal peptide" evidence="1">
    <location>
        <begin position="1"/>
        <end position="22"/>
    </location>
</feature>
<dbReference type="Pfam" id="PF02333">
    <property type="entry name" value="Phytase"/>
    <property type="match status" value="1"/>
</dbReference>
<dbReference type="Proteomes" id="UP000190367">
    <property type="component" value="Unassembled WGS sequence"/>
</dbReference>
<dbReference type="EMBL" id="FUWZ01000001">
    <property type="protein sequence ID" value="SJZ53944.1"/>
    <property type="molecule type" value="Genomic_DNA"/>
</dbReference>
<organism evidence="3 4">
    <name type="scientific">Chitinophaga eiseniae</name>
    <dbReference type="NCBI Taxonomy" id="634771"/>
    <lineage>
        <taxon>Bacteria</taxon>
        <taxon>Pseudomonadati</taxon>
        <taxon>Bacteroidota</taxon>
        <taxon>Chitinophagia</taxon>
        <taxon>Chitinophagales</taxon>
        <taxon>Chitinophagaceae</taxon>
        <taxon>Chitinophaga</taxon>
    </lineage>
</organism>
<dbReference type="STRING" id="634771.SAMN04488128_101639"/>
<dbReference type="OrthoDB" id="8696437at2"/>
<protein>
    <submittedName>
        <fullName evidence="3">3-phytase</fullName>
    </submittedName>
</protein>
<reference evidence="4" key="1">
    <citation type="submission" date="2017-02" db="EMBL/GenBank/DDBJ databases">
        <authorList>
            <person name="Varghese N."/>
            <person name="Submissions S."/>
        </authorList>
    </citation>
    <scope>NUCLEOTIDE SEQUENCE [LARGE SCALE GENOMIC DNA]</scope>
    <source>
        <strain evidence="4">DSM 22224</strain>
    </source>
</reference>
<evidence type="ECO:0000313" key="3">
    <source>
        <dbReference type="EMBL" id="SJZ53944.1"/>
    </source>
</evidence>
<keyword evidence="4" id="KW-1185">Reference proteome</keyword>